<dbReference type="GO" id="GO:0017022">
    <property type="term" value="F:myosin binding"/>
    <property type="evidence" value="ECO:0007669"/>
    <property type="project" value="TreeGrafter"/>
</dbReference>
<comment type="subcellular location">
    <subcellularLocation>
        <location evidence="1">Mitochondrion</location>
    </subcellularLocation>
</comment>
<keyword evidence="8" id="KW-1185">Reference proteome</keyword>
<keyword evidence="3" id="KW-0496">Mitochondrion</keyword>
<dbReference type="GO" id="GO:0047496">
    <property type="term" value="P:vesicle transport along microtubule"/>
    <property type="evidence" value="ECO:0007669"/>
    <property type="project" value="TreeGrafter"/>
</dbReference>
<comment type="caution">
    <text evidence="7">The sequence shown here is derived from an EMBL/GenBank/DDBJ whole genome shotgun (WGS) entry which is preliminary data.</text>
</comment>
<feature type="coiled-coil region" evidence="4">
    <location>
        <begin position="89"/>
        <end position="155"/>
    </location>
</feature>
<feature type="compositionally biased region" description="Basic and acidic residues" evidence="5">
    <location>
        <begin position="389"/>
        <end position="398"/>
    </location>
</feature>
<dbReference type="AlphaFoldDB" id="A0A9P1I401"/>
<dbReference type="OrthoDB" id="10067624at2759"/>
<evidence type="ECO:0000256" key="1">
    <source>
        <dbReference type="ARBA" id="ARBA00004173"/>
    </source>
</evidence>
<dbReference type="InterPro" id="IPR051946">
    <property type="entry name" value="Intracell_Traff-Reg"/>
</dbReference>
<feature type="compositionally biased region" description="Polar residues" evidence="5">
    <location>
        <begin position="505"/>
        <end position="535"/>
    </location>
</feature>
<feature type="domain" description="HAP1 N-terminal" evidence="6">
    <location>
        <begin position="9"/>
        <end position="232"/>
    </location>
</feature>
<evidence type="ECO:0000256" key="5">
    <source>
        <dbReference type="SAM" id="MobiDB-lite"/>
    </source>
</evidence>
<dbReference type="SMART" id="SM01424">
    <property type="entry name" value="HAP1_N"/>
    <property type="match status" value="1"/>
</dbReference>
<evidence type="ECO:0000313" key="7">
    <source>
        <dbReference type="EMBL" id="CAI5437650.1"/>
    </source>
</evidence>
<gene>
    <name evidence="7" type="ORF">CAMP_LOCUS287</name>
</gene>
<evidence type="ECO:0000256" key="3">
    <source>
        <dbReference type="ARBA" id="ARBA00023128"/>
    </source>
</evidence>
<feature type="region of interest" description="Disordered" evidence="5">
    <location>
        <begin position="502"/>
        <end position="544"/>
    </location>
</feature>
<dbReference type="Proteomes" id="UP001152747">
    <property type="component" value="Unassembled WGS sequence"/>
</dbReference>
<evidence type="ECO:0000256" key="2">
    <source>
        <dbReference type="ARBA" id="ARBA00023054"/>
    </source>
</evidence>
<reference evidence="7" key="1">
    <citation type="submission" date="2022-11" db="EMBL/GenBank/DDBJ databases">
        <authorList>
            <person name="Kikuchi T."/>
        </authorList>
    </citation>
    <scope>NUCLEOTIDE SEQUENCE</scope>
    <source>
        <strain evidence="7">PS1010</strain>
    </source>
</reference>
<dbReference type="PANTHER" id="PTHR15751">
    <property type="entry name" value="TRAFFICKING KINESIN-BINDING PROTEIN"/>
    <property type="match status" value="1"/>
</dbReference>
<evidence type="ECO:0000259" key="6">
    <source>
        <dbReference type="SMART" id="SM01424"/>
    </source>
</evidence>
<protein>
    <recommendedName>
        <fullName evidence="6">HAP1 N-terminal domain-containing protein</fullName>
    </recommendedName>
</protein>
<evidence type="ECO:0000313" key="8">
    <source>
        <dbReference type="Proteomes" id="UP001152747"/>
    </source>
</evidence>
<dbReference type="PANTHER" id="PTHR15751:SF12">
    <property type="entry name" value="TRAFFICKING KINESIN-BINDING PROTEIN MILT"/>
    <property type="match status" value="1"/>
</dbReference>
<dbReference type="Pfam" id="PF04849">
    <property type="entry name" value="HAP1_N"/>
    <property type="match status" value="1"/>
</dbReference>
<evidence type="ECO:0000256" key="4">
    <source>
        <dbReference type="SAM" id="Coils"/>
    </source>
</evidence>
<feature type="compositionally biased region" description="Basic and acidic residues" evidence="5">
    <location>
        <begin position="323"/>
        <end position="336"/>
    </location>
</feature>
<organism evidence="7 8">
    <name type="scientific">Caenorhabditis angaria</name>
    <dbReference type="NCBI Taxonomy" id="860376"/>
    <lineage>
        <taxon>Eukaryota</taxon>
        <taxon>Metazoa</taxon>
        <taxon>Ecdysozoa</taxon>
        <taxon>Nematoda</taxon>
        <taxon>Chromadorea</taxon>
        <taxon>Rhabditida</taxon>
        <taxon>Rhabditina</taxon>
        <taxon>Rhabditomorpha</taxon>
        <taxon>Rhabditoidea</taxon>
        <taxon>Rhabditidae</taxon>
        <taxon>Peloderinae</taxon>
        <taxon>Caenorhabditis</taxon>
    </lineage>
</organism>
<name>A0A9P1I401_9PELO</name>
<dbReference type="InterPro" id="IPR006933">
    <property type="entry name" value="HAP1_N"/>
</dbReference>
<dbReference type="GO" id="GO:0031410">
    <property type="term" value="C:cytoplasmic vesicle"/>
    <property type="evidence" value="ECO:0007669"/>
    <property type="project" value="TreeGrafter"/>
</dbReference>
<proteinExistence type="predicted"/>
<dbReference type="GO" id="GO:0006605">
    <property type="term" value="P:protein targeting"/>
    <property type="evidence" value="ECO:0007669"/>
    <property type="project" value="TreeGrafter"/>
</dbReference>
<sequence length="544" mass="62128">MSSDTTFDHEELVQKLDKKNNDLELAAKIGQSLLEQNRDLQTKNEFLEESVSRNLDTIIQLKHELNQRIELLRVYSHLDDDGFPRSNSDETLRERLKLSRSENERLRRECDALRQETASMTSLERRNNLELEKQLDDANEKITNLQFKIEQKTQELNSQYESTGKLVKELANKTKNEKMLTMEKEEMSSILIEMIQKHDSMNGELKDMQNQYAELMANFAETESELARLRQNASLRMSFDSLYDSLASEMENSDSNHPRQLTSQAIDSGVETSLAAELSEPEKIETPKAVDYYSKQHTAAIQCDASTSCTDIFIESTQKLSIKNENDDKEKQKLEEQSFPEPEATSTPIVRRKFSSFISPIRSNSRLASPLRSVHSPVQRQQLNESDEEQRHQYEEPKMGQPGIPGTRDLDYSLKIIKVKEEVQKEFDAFCQRKGINQKSFFGSSKNRESSFSKSQDSWIDYGSFFGATTAQKSLALPNSQQQPLSLSLTRHGVLTRAELRNPIISPTSSPQHSRSPLNFLASSSSCNPNTNIHGAQNGVLQRR</sequence>
<dbReference type="GO" id="GO:0048311">
    <property type="term" value="P:mitochondrion distribution"/>
    <property type="evidence" value="ECO:0007669"/>
    <property type="project" value="TreeGrafter"/>
</dbReference>
<feature type="region of interest" description="Disordered" evidence="5">
    <location>
        <begin position="323"/>
        <end position="346"/>
    </location>
</feature>
<dbReference type="EMBL" id="CANHGI010000001">
    <property type="protein sequence ID" value="CAI5437650.1"/>
    <property type="molecule type" value="Genomic_DNA"/>
</dbReference>
<feature type="coiled-coil region" evidence="4">
    <location>
        <begin position="191"/>
        <end position="232"/>
    </location>
</feature>
<feature type="region of interest" description="Disordered" evidence="5">
    <location>
        <begin position="368"/>
        <end position="407"/>
    </location>
</feature>
<accession>A0A9P1I401</accession>
<dbReference type="GO" id="GO:0005739">
    <property type="term" value="C:mitochondrion"/>
    <property type="evidence" value="ECO:0007669"/>
    <property type="project" value="UniProtKB-SubCell"/>
</dbReference>
<keyword evidence="2 4" id="KW-0175">Coiled coil</keyword>